<dbReference type="InterPro" id="IPR036388">
    <property type="entry name" value="WH-like_DNA-bd_sf"/>
</dbReference>
<dbReference type="InterPro" id="IPR059120">
    <property type="entry name" value="Cullin-like_AB"/>
</dbReference>
<dbReference type="FunFam" id="1.20.1310.10:FF:000035">
    <property type="entry name" value="Ubiquitin ligase subunit CulD, putative"/>
    <property type="match status" value="1"/>
</dbReference>
<dbReference type="Gene3D" id="3.30.230.130">
    <property type="entry name" value="Cullin, Chain C, Domain 2"/>
    <property type="match status" value="1"/>
</dbReference>
<comment type="similarity">
    <text evidence="1 4 5">Belongs to the cullin family.</text>
</comment>
<dbReference type="Pfam" id="PF10557">
    <property type="entry name" value="Cullin_Nedd8"/>
    <property type="match status" value="1"/>
</dbReference>
<feature type="compositionally biased region" description="Polar residues" evidence="6">
    <location>
        <begin position="9"/>
        <end position="18"/>
    </location>
</feature>
<feature type="region of interest" description="Disordered" evidence="6">
    <location>
        <begin position="1"/>
        <end position="68"/>
    </location>
</feature>
<dbReference type="PANTHER" id="PTHR11932">
    <property type="entry name" value="CULLIN"/>
    <property type="match status" value="1"/>
</dbReference>
<evidence type="ECO:0000256" key="1">
    <source>
        <dbReference type="ARBA" id="ARBA00006019"/>
    </source>
</evidence>
<feature type="domain" description="Cullin family profile" evidence="7">
    <location>
        <begin position="487"/>
        <end position="735"/>
    </location>
</feature>
<dbReference type="GO" id="GO:0006511">
    <property type="term" value="P:ubiquitin-dependent protein catabolic process"/>
    <property type="evidence" value="ECO:0007669"/>
    <property type="project" value="InterPro"/>
</dbReference>
<evidence type="ECO:0000259" key="7">
    <source>
        <dbReference type="PROSITE" id="PS50069"/>
    </source>
</evidence>
<dbReference type="FunFam" id="1.10.10.10:FF:000014">
    <property type="entry name" value="Cullin 1"/>
    <property type="match status" value="1"/>
</dbReference>
<evidence type="ECO:0000256" key="5">
    <source>
        <dbReference type="RuleBase" id="RU003829"/>
    </source>
</evidence>
<dbReference type="Pfam" id="PF00888">
    <property type="entry name" value="Cullin"/>
    <property type="match status" value="1"/>
</dbReference>
<dbReference type="AlphaFoldDB" id="A0A168AZU3"/>
<dbReference type="Proteomes" id="UP000242877">
    <property type="component" value="Unassembled WGS sequence"/>
</dbReference>
<feature type="compositionally biased region" description="Basic and acidic residues" evidence="6">
    <location>
        <begin position="50"/>
        <end position="68"/>
    </location>
</feature>
<feature type="compositionally biased region" description="Low complexity" evidence="6">
    <location>
        <begin position="81"/>
        <end position="92"/>
    </location>
</feature>
<keyword evidence="3" id="KW-0832">Ubl conjugation</keyword>
<dbReference type="VEuPathDB" id="FungiDB:AAP_01881"/>
<accession>A0A168AZU3</accession>
<gene>
    <name evidence="8" type="ORF">AAP_01881</name>
</gene>
<dbReference type="SUPFAM" id="SSF74788">
    <property type="entry name" value="Cullin repeat-like"/>
    <property type="match status" value="1"/>
</dbReference>
<evidence type="ECO:0000256" key="6">
    <source>
        <dbReference type="SAM" id="MobiDB-lite"/>
    </source>
</evidence>
<dbReference type="InterPro" id="IPR016157">
    <property type="entry name" value="Cullin_CS"/>
</dbReference>
<reference evidence="8 9" key="1">
    <citation type="journal article" date="2016" name="Genome Biol. Evol.">
        <title>Divergent and convergent evolution of fungal pathogenicity.</title>
        <authorList>
            <person name="Shang Y."/>
            <person name="Xiao G."/>
            <person name="Zheng P."/>
            <person name="Cen K."/>
            <person name="Zhan S."/>
            <person name="Wang C."/>
        </authorList>
    </citation>
    <scope>NUCLEOTIDE SEQUENCE [LARGE SCALE GENOMIC DNA]</scope>
    <source>
        <strain evidence="8 9">ARSEF 7405</strain>
    </source>
</reference>
<feature type="compositionally biased region" description="Polar residues" evidence="6">
    <location>
        <begin position="94"/>
        <end position="105"/>
    </location>
</feature>
<dbReference type="SMART" id="SM00182">
    <property type="entry name" value="CULLIN"/>
    <property type="match status" value="1"/>
</dbReference>
<dbReference type="InterPro" id="IPR045093">
    <property type="entry name" value="Cullin"/>
</dbReference>
<dbReference type="InterPro" id="IPR019559">
    <property type="entry name" value="Cullin_neddylation_domain"/>
</dbReference>
<dbReference type="InterPro" id="IPR036390">
    <property type="entry name" value="WH_DNA-bd_sf"/>
</dbReference>
<dbReference type="PROSITE" id="PS50069">
    <property type="entry name" value="CULLIN_2"/>
    <property type="match status" value="1"/>
</dbReference>
<dbReference type="Pfam" id="PF26557">
    <property type="entry name" value="Cullin_AB"/>
    <property type="match status" value="1"/>
</dbReference>
<feature type="compositionally biased region" description="Polar residues" evidence="6">
    <location>
        <begin position="26"/>
        <end position="36"/>
    </location>
</feature>
<proteinExistence type="inferred from homology"/>
<keyword evidence="9" id="KW-1185">Reference proteome</keyword>
<evidence type="ECO:0000256" key="2">
    <source>
        <dbReference type="ARBA" id="ARBA00022499"/>
    </source>
</evidence>
<dbReference type="EMBL" id="AZGZ01000006">
    <property type="protein sequence ID" value="KZZ94581.1"/>
    <property type="molecule type" value="Genomic_DNA"/>
</dbReference>
<dbReference type="InterPro" id="IPR001373">
    <property type="entry name" value="Cullin_N"/>
</dbReference>
<dbReference type="PROSITE" id="PS01256">
    <property type="entry name" value="CULLIN_1"/>
    <property type="match status" value="1"/>
</dbReference>
<protein>
    <submittedName>
        <fullName evidence="8">Cullin</fullName>
    </submittedName>
</protein>
<dbReference type="GO" id="GO:0031461">
    <property type="term" value="C:cullin-RING ubiquitin ligase complex"/>
    <property type="evidence" value="ECO:0007669"/>
    <property type="project" value="InterPro"/>
</dbReference>
<dbReference type="InterPro" id="IPR016159">
    <property type="entry name" value="Cullin_repeat-like_dom_sf"/>
</dbReference>
<organism evidence="8 9">
    <name type="scientific">Ascosphaera apis ARSEF 7405</name>
    <dbReference type="NCBI Taxonomy" id="392613"/>
    <lineage>
        <taxon>Eukaryota</taxon>
        <taxon>Fungi</taxon>
        <taxon>Dikarya</taxon>
        <taxon>Ascomycota</taxon>
        <taxon>Pezizomycotina</taxon>
        <taxon>Eurotiomycetes</taxon>
        <taxon>Eurotiomycetidae</taxon>
        <taxon>Onygenales</taxon>
        <taxon>Ascosphaeraceae</taxon>
        <taxon>Ascosphaera</taxon>
    </lineage>
</organism>
<dbReference type="Gene3D" id="1.10.10.10">
    <property type="entry name" value="Winged helix-like DNA-binding domain superfamily/Winged helix DNA-binding domain"/>
    <property type="match status" value="1"/>
</dbReference>
<evidence type="ECO:0000256" key="4">
    <source>
        <dbReference type="PROSITE-ProRule" id="PRU00330"/>
    </source>
</evidence>
<dbReference type="Gene3D" id="1.20.1310.10">
    <property type="entry name" value="Cullin Repeats"/>
    <property type="match status" value="4"/>
</dbReference>
<dbReference type="OrthoDB" id="4203904at2759"/>
<dbReference type="SUPFAM" id="SSF46785">
    <property type="entry name" value="Winged helix' DNA-binding domain"/>
    <property type="match status" value="1"/>
</dbReference>
<dbReference type="SUPFAM" id="SSF75632">
    <property type="entry name" value="Cullin homology domain"/>
    <property type="match status" value="1"/>
</dbReference>
<comment type="caution">
    <text evidence="8">The sequence shown here is derived from an EMBL/GenBank/DDBJ whole genome shotgun (WGS) entry which is preliminary data.</text>
</comment>
<sequence length="849" mass="97166">MNRTKDSRSGSVEATGHNSAHKQRTITDLFSANSTPKRGISEQLPSNKRQKIESAIEKSRTAPPIKRDAPNAAVNMYSFASSGSPINIGPPSDASKNGTRSNRFTPHTGARKLVVKNLKTKPRVDPDEYMNKSWTQLDDALTAILNNQSPKLSLEQLYKGAENICRLGKAPQLFENVKDKTDNYMTKVVLAELQEKAQSQDNIGLLRSINQAWISWNERLVSIRSIFYYLDQSYLIHSTEHPVLLEHGLIQFRTLIFANEKLKDRALEGTCTLIDQNRKESDGFDGDLLRASIKLAHRLGIYASDFEPYFLRYSEKYFKNWVDSSMTDLKSYVENVQDLIEREMTRCDLYAIDRSTRQKLSETMDEMFIASKRDVLLDSTEIDKLLRSKDKRRLQILYELLQHISLGGELKAPFQQYMVSEGTRLVFDEQHANEMVNGLLDLKAECDGLVKDAFANNTLLHDTVRDAFDSFMNKPVQKRGVLAENTKTGELIAKYVDHILRGGWKLIAARQGKNASQLCMNQADEDAEINRQLDQVLELFRFVHGKAVFEAFYKNDLARRLLMGRTVNDEAEKSMLSKLRSECGSQFTHNLETMFKDTDIARSEMSAYNSLLQERNTKRKLDLNVHVLSASAWPSYPDVDVPLPADVLDALEDFEMFYTSKYHGRKLQWKHSLAYTQLKARFPRGNKEIVVSAFQSLVLLLFNDVPDGGSLSYKEIRDSLDLPDAEVKRTLQSLACAQYRVLTKHPKGRDVDDTDTFTYNKNFHSERFPENKATHERVALDRQFETQAAIVRTLKSRKKISHAELTAEVIKATKHRGVLDMAEIKKNIERLIEKEYMERDDDNSYVYVA</sequence>
<feature type="region of interest" description="Disordered" evidence="6">
    <location>
        <begin position="81"/>
        <end position="108"/>
    </location>
</feature>
<keyword evidence="2" id="KW-1017">Isopeptide bond</keyword>
<dbReference type="InterPro" id="IPR036317">
    <property type="entry name" value="Cullin_homology_sf"/>
</dbReference>
<dbReference type="FunFam" id="1.20.1310.10:FF:000031">
    <property type="entry name" value="Ubiquitin ligase subunit CulD"/>
    <property type="match status" value="1"/>
</dbReference>
<dbReference type="InterPro" id="IPR016158">
    <property type="entry name" value="Cullin_homology"/>
</dbReference>
<evidence type="ECO:0000313" key="9">
    <source>
        <dbReference type="Proteomes" id="UP000242877"/>
    </source>
</evidence>
<dbReference type="GO" id="GO:0031625">
    <property type="term" value="F:ubiquitin protein ligase binding"/>
    <property type="evidence" value="ECO:0007669"/>
    <property type="project" value="InterPro"/>
</dbReference>
<name>A0A168AZU3_9EURO</name>
<evidence type="ECO:0000256" key="3">
    <source>
        <dbReference type="ARBA" id="ARBA00022843"/>
    </source>
</evidence>
<evidence type="ECO:0000313" key="8">
    <source>
        <dbReference type="EMBL" id="KZZ94581.1"/>
    </source>
</evidence>
<dbReference type="SMART" id="SM00884">
    <property type="entry name" value="Cullin_Nedd8"/>
    <property type="match status" value="1"/>
</dbReference>